<evidence type="ECO:0000259" key="9">
    <source>
        <dbReference type="PROSITE" id="PS50006"/>
    </source>
</evidence>
<evidence type="ECO:0000256" key="6">
    <source>
        <dbReference type="ARBA" id="ARBA00022840"/>
    </source>
</evidence>
<evidence type="ECO:0000313" key="11">
    <source>
        <dbReference type="EMBL" id="KAK7448870.1"/>
    </source>
</evidence>
<feature type="compositionally biased region" description="Polar residues" evidence="8">
    <location>
        <begin position="532"/>
        <end position="546"/>
    </location>
</feature>
<dbReference type="PROSITE" id="PS50006">
    <property type="entry name" value="FHA_DOMAIN"/>
    <property type="match status" value="1"/>
</dbReference>
<dbReference type="InterPro" id="IPR017441">
    <property type="entry name" value="Protein_kinase_ATP_BS"/>
</dbReference>
<dbReference type="EMBL" id="JBANRG010000037">
    <property type="protein sequence ID" value="KAK7448870.1"/>
    <property type="molecule type" value="Genomic_DNA"/>
</dbReference>
<dbReference type="PROSITE" id="PS00108">
    <property type="entry name" value="PROTEIN_KINASE_ST"/>
    <property type="match status" value="1"/>
</dbReference>
<dbReference type="InterPro" id="IPR008984">
    <property type="entry name" value="SMAD_FHA_dom_sf"/>
</dbReference>
<dbReference type="InterPro" id="IPR000719">
    <property type="entry name" value="Prot_kinase_dom"/>
</dbReference>
<gene>
    <name evidence="11" type="ORF">VKT23_013601</name>
</gene>
<dbReference type="PROSITE" id="PS00107">
    <property type="entry name" value="PROTEIN_KINASE_ATP"/>
    <property type="match status" value="1"/>
</dbReference>
<dbReference type="Gene3D" id="1.10.510.10">
    <property type="entry name" value="Transferase(Phosphotransferase) domain 1"/>
    <property type="match status" value="1"/>
</dbReference>
<keyword evidence="12" id="KW-1185">Reference proteome</keyword>
<accession>A0ABR1J2W5</accession>
<dbReference type="Pfam" id="PF00498">
    <property type="entry name" value="FHA"/>
    <property type="match status" value="1"/>
</dbReference>
<dbReference type="InterPro" id="IPR000253">
    <property type="entry name" value="FHA_dom"/>
</dbReference>
<evidence type="ECO:0000256" key="5">
    <source>
        <dbReference type="ARBA" id="ARBA00022777"/>
    </source>
</evidence>
<sequence>MADIDAIPESGPDAMITDQDQVQETQETQELQETQPVSQEYSYARDPELWGFFQPCNPAGGFNAVLFLKENSVYKIGRHASNHVLLPGFKISNFHATVQWDGKNNKESCVLLRDLSSNGTFVNGHKVGKGNTRILREGNEVAFGTLQSAKADEDYRFIFRHLGSGIPTEGLYAQYDISSELGKGSFATVLKAICRQTGEWVAIKMIQESRRTGRDPTSEGDGARNTQKTNIAREIDIMKSLEHPNICKLKDVFYMDNNDISLVLELVEGGDLLEYILKRHGLSEEISKHITYQLCQALAYVHGEGVAHRDLKPENVLLTKDDPPNVKVADFGLAKVNDSLTMLKTMCGTPAYLAPEVVRQENQEGYDNLVDSWSVGVILFSMLTNSSPFIEDETQRDIRARIATRKIDWDTLERVEVTQECEDFVRRLLDDDPNTRMTLKASLEHPWLLSYTPLPNASGSGSSFGSQGQGLTVDVSMADDETSQQQDDQSESSSNLVSQGFENMKLDPRQAPNGGAATTAVGAAAGAGPGPSSQQSNDANGSTTSIPGLAKTPPKEDRRPLGREVSRMLQRRAHVLDNAEENGQVVPEPSPEMITKAAREEQRRREQVVNGDENGDAQPGSSGSDPNSKGKGKRLRQEVSSSLSDLEDDESGEASPASEVGKDRDVLMEGTPAKKGRTMRGPSSEPTPTQRRGRGSSTAGRGGGRGKGKGKLTDISEETANKDGPPLRRSGRHGAKNAN</sequence>
<dbReference type="InterPro" id="IPR008271">
    <property type="entry name" value="Ser/Thr_kinase_AS"/>
</dbReference>
<feature type="compositionally biased region" description="Basic and acidic residues" evidence="8">
    <location>
        <begin position="597"/>
        <end position="607"/>
    </location>
</feature>
<comment type="similarity">
    <text evidence="1">Belongs to the protein kinase superfamily. CAMK Ser/Thr protein kinase family. CHEK2 subfamily.</text>
</comment>
<evidence type="ECO:0000256" key="1">
    <source>
        <dbReference type="ARBA" id="ARBA00005575"/>
    </source>
</evidence>
<keyword evidence="5" id="KW-0418">Kinase</keyword>
<keyword evidence="6 7" id="KW-0067">ATP-binding</keyword>
<feature type="region of interest" description="Disordered" evidence="8">
    <location>
        <begin position="505"/>
        <end position="739"/>
    </location>
</feature>
<keyword evidence="3" id="KW-0808">Transferase</keyword>
<feature type="compositionally biased region" description="Basic and acidic residues" evidence="8">
    <location>
        <begin position="553"/>
        <end position="566"/>
    </location>
</feature>
<reference evidence="11 12" key="1">
    <citation type="submission" date="2024-01" db="EMBL/GenBank/DDBJ databases">
        <title>A draft genome for the cacao thread blight pathogen Marasmiellus scandens.</title>
        <authorList>
            <person name="Baruah I.K."/>
            <person name="Leung J."/>
            <person name="Bukari Y."/>
            <person name="Amoako-Attah I."/>
            <person name="Meinhardt L.W."/>
            <person name="Bailey B.A."/>
            <person name="Cohen S.P."/>
        </authorList>
    </citation>
    <scope>NUCLEOTIDE SEQUENCE [LARGE SCALE GENOMIC DNA]</scope>
    <source>
        <strain evidence="11 12">GH-19</strain>
    </source>
</reference>
<feature type="domain" description="Protein kinase" evidence="10">
    <location>
        <begin position="175"/>
        <end position="448"/>
    </location>
</feature>
<evidence type="ECO:0000313" key="12">
    <source>
        <dbReference type="Proteomes" id="UP001498398"/>
    </source>
</evidence>
<dbReference type="SMART" id="SM00240">
    <property type="entry name" value="FHA"/>
    <property type="match status" value="1"/>
</dbReference>
<dbReference type="InterPro" id="IPR030616">
    <property type="entry name" value="Aur-like"/>
</dbReference>
<evidence type="ECO:0000256" key="8">
    <source>
        <dbReference type="SAM" id="MobiDB-lite"/>
    </source>
</evidence>
<dbReference type="SMART" id="SM00220">
    <property type="entry name" value="S_TKc"/>
    <property type="match status" value="1"/>
</dbReference>
<feature type="compositionally biased region" description="Basic residues" evidence="8">
    <location>
        <begin position="729"/>
        <end position="739"/>
    </location>
</feature>
<feature type="domain" description="FHA" evidence="9">
    <location>
        <begin position="74"/>
        <end position="127"/>
    </location>
</feature>
<evidence type="ECO:0000259" key="10">
    <source>
        <dbReference type="PROSITE" id="PS50011"/>
    </source>
</evidence>
<dbReference type="Pfam" id="PF00069">
    <property type="entry name" value="Pkinase"/>
    <property type="match status" value="1"/>
</dbReference>
<organism evidence="11 12">
    <name type="scientific">Marasmiellus scandens</name>
    <dbReference type="NCBI Taxonomy" id="2682957"/>
    <lineage>
        <taxon>Eukaryota</taxon>
        <taxon>Fungi</taxon>
        <taxon>Dikarya</taxon>
        <taxon>Basidiomycota</taxon>
        <taxon>Agaricomycotina</taxon>
        <taxon>Agaricomycetes</taxon>
        <taxon>Agaricomycetidae</taxon>
        <taxon>Agaricales</taxon>
        <taxon>Marasmiineae</taxon>
        <taxon>Omphalotaceae</taxon>
        <taxon>Marasmiellus</taxon>
    </lineage>
</organism>
<dbReference type="CDD" id="cd05117">
    <property type="entry name" value="STKc_CAMK"/>
    <property type="match status" value="1"/>
</dbReference>
<dbReference type="InterPro" id="IPR011009">
    <property type="entry name" value="Kinase-like_dom_sf"/>
</dbReference>
<feature type="compositionally biased region" description="Low complexity" evidence="8">
    <location>
        <begin position="511"/>
        <end position="526"/>
    </location>
</feature>
<keyword evidence="4 7" id="KW-0547">Nucleotide-binding</keyword>
<keyword evidence="2" id="KW-0723">Serine/threonine-protein kinase</keyword>
<proteinExistence type="inferred from homology"/>
<evidence type="ECO:0000256" key="3">
    <source>
        <dbReference type="ARBA" id="ARBA00022679"/>
    </source>
</evidence>
<evidence type="ECO:0000256" key="4">
    <source>
        <dbReference type="ARBA" id="ARBA00022741"/>
    </source>
</evidence>
<dbReference type="Proteomes" id="UP001498398">
    <property type="component" value="Unassembled WGS sequence"/>
</dbReference>
<evidence type="ECO:0000256" key="2">
    <source>
        <dbReference type="ARBA" id="ARBA00022527"/>
    </source>
</evidence>
<dbReference type="SUPFAM" id="SSF49879">
    <property type="entry name" value="SMAD/FHA domain"/>
    <property type="match status" value="1"/>
</dbReference>
<name>A0ABR1J2W5_9AGAR</name>
<evidence type="ECO:0008006" key="13">
    <source>
        <dbReference type="Google" id="ProtNLM"/>
    </source>
</evidence>
<dbReference type="Gene3D" id="2.60.200.20">
    <property type="match status" value="1"/>
</dbReference>
<dbReference type="SUPFAM" id="SSF56112">
    <property type="entry name" value="Protein kinase-like (PK-like)"/>
    <property type="match status" value="1"/>
</dbReference>
<comment type="caution">
    <text evidence="11">The sequence shown here is derived from an EMBL/GenBank/DDBJ whole genome shotgun (WGS) entry which is preliminary data.</text>
</comment>
<feature type="binding site" evidence="7">
    <location>
        <position position="204"/>
    </location>
    <ligand>
        <name>ATP</name>
        <dbReference type="ChEBI" id="CHEBI:30616"/>
    </ligand>
</feature>
<evidence type="ECO:0000256" key="7">
    <source>
        <dbReference type="PROSITE-ProRule" id="PRU10141"/>
    </source>
</evidence>
<dbReference type="PROSITE" id="PS50011">
    <property type="entry name" value="PROTEIN_KINASE_DOM"/>
    <property type="match status" value="1"/>
</dbReference>
<protein>
    <recommendedName>
        <fullName evidence="13">Pkinase-domain-containing protein</fullName>
    </recommendedName>
</protein>
<feature type="region of interest" description="Disordered" evidence="8">
    <location>
        <begin position="209"/>
        <end position="229"/>
    </location>
</feature>
<dbReference type="PANTHER" id="PTHR24350">
    <property type="entry name" value="SERINE/THREONINE-PROTEIN KINASE IAL-RELATED"/>
    <property type="match status" value="1"/>
</dbReference>